<comment type="similarity">
    <text evidence="1">Belongs to the sigma-70 factor family. ECF subfamily.</text>
</comment>
<dbReference type="Proteomes" id="UP000636110">
    <property type="component" value="Unassembled WGS sequence"/>
</dbReference>
<dbReference type="InterPro" id="IPR013324">
    <property type="entry name" value="RNA_pol_sigma_r3/r4-like"/>
</dbReference>
<keyword evidence="7" id="KW-1185">Reference proteome</keyword>
<evidence type="ECO:0000313" key="6">
    <source>
        <dbReference type="EMBL" id="MBB2147893.1"/>
    </source>
</evidence>
<name>A0ABR6ERK5_9SPHI</name>
<dbReference type="InterPro" id="IPR036388">
    <property type="entry name" value="WH-like_DNA-bd_sf"/>
</dbReference>
<sequence length="199" mass="23477">MPESTEPQYWQSFKAGNADSFEYLYKTYAAGLYNYGSKFSKDKDLIKECIQDLFVGIWTRRATLGNPDHLKNYLYKSFRHLVFRKTLQLQNFEVYEEETDTYSFHVSLNMEEAIIDGEQRDKVTEQLNMVMAKLTPRQKEAIFLRFYEQLSYEEIAEVMDISVKASYKIMARALGFLKENLSKDDLMLLSLLLHLRLLN</sequence>
<feature type="domain" description="RNA polymerase sigma factor 70 region 4 type 2" evidence="5">
    <location>
        <begin position="125"/>
        <end position="175"/>
    </location>
</feature>
<dbReference type="InterPro" id="IPR013325">
    <property type="entry name" value="RNA_pol_sigma_r2"/>
</dbReference>
<dbReference type="InterPro" id="IPR039425">
    <property type="entry name" value="RNA_pol_sigma-70-like"/>
</dbReference>
<evidence type="ECO:0000313" key="7">
    <source>
        <dbReference type="Proteomes" id="UP000636110"/>
    </source>
</evidence>
<dbReference type="PANTHER" id="PTHR43133">
    <property type="entry name" value="RNA POLYMERASE ECF-TYPE SIGMA FACTO"/>
    <property type="match status" value="1"/>
</dbReference>
<evidence type="ECO:0000256" key="3">
    <source>
        <dbReference type="ARBA" id="ARBA00023082"/>
    </source>
</evidence>
<reference evidence="6 7" key="1">
    <citation type="submission" date="2019-11" db="EMBL/GenBank/DDBJ databases">
        <title>Description of Pedobacter sp. LMG 31462T.</title>
        <authorList>
            <person name="Carlier A."/>
            <person name="Qi S."/>
            <person name="Vandamme P."/>
        </authorList>
    </citation>
    <scope>NUCLEOTIDE SEQUENCE [LARGE SCALE GENOMIC DNA]</scope>
    <source>
        <strain evidence="6 7">LMG 31462</strain>
    </source>
</reference>
<dbReference type="CDD" id="cd06171">
    <property type="entry name" value="Sigma70_r4"/>
    <property type="match status" value="1"/>
</dbReference>
<evidence type="ECO:0000256" key="2">
    <source>
        <dbReference type="ARBA" id="ARBA00023015"/>
    </source>
</evidence>
<dbReference type="InterPro" id="IPR013249">
    <property type="entry name" value="RNA_pol_sigma70_r4_t2"/>
</dbReference>
<comment type="caution">
    <text evidence="6">The sequence shown here is derived from an EMBL/GenBank/DDBJ whole genome shotgun (WGS) entry which is preliminary data.</text>
</comment>
<evidence type="ECO:0000256" key="4">
    <source>
        <dbReference type="ARBA" id="ARBA00023163"/>
    </source>
</evidence>
<gene>
    <name evidence="6" type="ORF">GM920_03105</name>
</gene>
<accession>A0ABR6ERK5</accession>
<dbReference type="SUPFAM" id="SSF88659">
    <property type="entry name" value="Sigma3 and sigma4 domains of RNA polymerase sigma factors"/>
    <property type="match status" value="1"/>
</dbReference>
<protein>
    <submittedName>
        <fullName evidence="6">Sigma-70 family RNA polymerase sigma factor</fullName>
    </submittedName>
</protein>
<dbReference type="Gene3D" id="1.10.10.10">
    <property type="entry name" value="Winged helix-like DNA-binding domain superfamily/Winged helix DNA-binding domain"/>
    <property type="match status" value="1"/>
</dbReference>
<keyword evidence="2" id="KW-0805">Transcription regulation</keyword>
<keyword evidence="3" id="KW-0731">Sigma factor</keyword>
<dbReference type="EMBL" id="WNXC01000001">
    <property type="protein sequence ID" value="MBB2147893.1"/>
    <property type="molecule type" value="Genomic_DNA"/>
</dbReference>
<dbReference type="Gene3D" id="1.10.1740.10">
    <property type="match status" value="1"/>
</dbReference>
<dbReference type="NCBIfam" id="TIGR02937">
    <property type="entry name" value="sigma70-ECF"/>
    <property type="match status" value="1"/>
</dbReference>
<proteinExistence type="inferred from homology"/>
<dbReference type="RefSeq" id="WP_182953316.1">
    <property type="nucleotide sequence ID" value="NZ_WNXC01000001.1"/>
</dbReference>
<dbReference type="Pfam" id="PF08281">
    <property type="entry name" value="Sigma70_r4_2"/>
    <property type="match status" value="1"/>
</dbReference>
<dbReference type="InterPro" id="IPR014284">
    <property type="entry name" value="RNA_pol_sigma-70_dom"/>
</dbReference>
<organism evidence="6 7">
    <name type="scientific">Pedobacter gandavensis</name>
    <dbReference type="NCBI Taxonomy" id="2679963"/>
    <lineage>
        <taxon>Bacteria</taxon>
        <taxon>Pseudomonadati</taxon>
        <taxon>Bacteroidota</taxon>
        <taxon>Sphingobacteriia</taxon>
        <taxon>Sphingobacteriales</taxon>
        <taxon>Sphingobacteriaceae</taxon>
        <taxon>Pedobacter</taxon>
    </lineage>
</organism>
<evidence type="ECO:0000256" key="1">
    <source>
        <dbReference type="ARBA" id="ARBA00010641"/>
    </source>
</evidence>
<dbReference type="PANTHER" id="PTHR43133:SF46">
    <property type="entry name" value="RNA POLYMERASE SIGMA-70 FACTOR ECF SUBFAMILY"/>
    <property type="match status" value="1"/>
</dbReference>
<dbReference type="SUPFAM" id="SSF88946">
    <property type="entry name" value="Sigma2 domain of RNA polymerase sigma factors"/>
    <property type="match status" value="1"/>
</dbReference>
<keyword evidence="4" id="KW-0804">Transcription</keyword>
<evidence type="ECO:0000259" key="5">
    <source>
        <dbReference type="Pfam" id="PF08281"/>
    </source>
</evidence>